<dbReference type="PANTHER" id="PTHR12262">
    <property type="entry name" value="CCR4-NOT TRANSCRIPTION COMPLEX SUBUNIT 9"/>
    <property type="match status" value="1"/>
</dbReference>
<dbReference type="WBParaSite" id="TMUE_1000004056.1">
    <property type="protein sequence ID" value="TMUE_1000004056.1"/>
    <property type="gene ID" value="WBGene00298847"/>
</dbReference>
<accession>A0A5S6Q9S0</accession>
<dbReference type="Proteomes" id="UP000046395">
    <property type="component" value="Unassembled WGS sequence"/>
</dbReference>
<evidence type="ECO:0000256" key="2">
    <source>
        <dbReference type="ARBA" id="ARBA00006385"/>
    </source>
</evidence>
<name>A0A5S6Q9S0_TRIMR</name>
<dbReference type="AlphaFoldDB" id="A0A5S6Q9S0"/>
<dbReference type="InterPro" id="IPR016024">
    <property type="entry name" value="ARM-type_fold"/>
</dbReference>
<evidence type="ECO:0000313" key="6">
    <source>
        <dbReference type="WBParaSite" id="TMUE_1000004056.1"/>
    </source>
</evidence>
<evidence type="ECO:0000256" key="4">
    <source>
        <dbReference type="ARBA" id="ARBA00030283"/>
    </source>
</evidence>
<protein>
    <recommendedName>
        <fullName evidence="3">CCR4-NOT transcription complex subunit 9</fullName>
    </recommendedName>
    <alternativeName>
        <fullName evidence="4">Cell differentiation protein RQCD1 homolog</fullName>
    </alternativeName>
</protein>
<evidence type="ECO:0000256" key="3">
    <source>
        <dbReference type="ARBA" id="ARBA00014171"/>
    </source>
</evidence>
<dbReference type="InterPro" id="IPR007216">
    <property type="entry name" value="CNOT9"/>
</dbReference>
<comment type="subcellular location">
    <subcellularLocation>
        <location evidence="1">Cytoplasm</location>
        <location evidence="1">P-body</location>
    </subcellularLocation>
</comment>
<dbReference type="GO" id="GO:0000932">
    <property type="term" value="C:P-body"/>
    <property type="evidence" value="ECO:0007669"/>
    <property type="project" value="UniProtKB-SubCell"/>
</dbReference>
<dbReference type="STRING" id="70415.A0A5S6Q9S0"/>
<reference evidence="6" key="1">
    <citation type="submission" date="2019-12" db="UniProtKB">
        <authorList>
            <consortium name="WormBaseParasite"/>
        </authorList>
    </citation>
    <scope>IDENTIFICATION</scope>
</reference>
<proteinExistence type="inferred from homology"/>
<comment type="similarity">
    <text evidence="2">Belongs to the CNOT9 family.</text>
</comment>
<keyword evidence="5" id="KW-1185">Reference proteome</keyword>
<dbReference type="SUPFAM" id="SSF48371">
    <property type="entry name" value="ARM repeat"/>
    <property type="match status" value="1"/>
</dbReference>
<sequence length="269" mass="30650">MTDNVVNELIDSLRNKAKRYASLWQLIRHQDQIPDLAVRIWNAPDVTSILLAELCEHYGIVQNLNMTLQASRMLCNVINMIKCLAMHPDTRVSCLKANLPFYLQPFMLIQSNQALYEKPCGASLNVLGALMMAHDSFATEYALKMDLVPICLKYMETGSISLKTTATYILLTCLENTEGCYYVCHQIELASAAIFTLGNIVRSIREHPALPIVRLVIRCYIQLSTDEGIRMIIRLNLPEELKDAHSKFFFGSYQRVKSCIRELHVKVYS</sequence>
<evidence type="ECO:0000313" key="5">
    <source>
        <dbReference type="Proteomes" id="UP000046395"/>
    </source>
</evidence>
<evidence type="ECO:0000256" key="1">
    <source>
        <dbReference type="ARBA" id="ARBA00004201"/>
    </source>
</evidence>
<dbReference type="Pfam" id="PF04078">
    <property type="entry name" value="Rcd1"/>
    <property type="match status" value="1"/>
</dbReference>
<dbReference type="InterPro" id="IPR011989">
    <property type="entry name" value="ARM-like"/>
</dbReference>
<dbReference type="Gene3D" id="1.25.10.10">
    <property type="entry name" value="Leucine-rich Repeat Variant"/>
    <property type="match status" value="1"/>
</dbReference>
<dbReference type="GO" id="GO:0030014">
    <property type="term" value="C:CCR4-NOT complex"/>
    <property type="evidence" value="ECO:0007669"/>
    <property type="project" value="InterPro"/>
</dbReference>
<organism evidence="5 6">
    <name type="scientific">Trichuris muris</name>
    <name type="common">Mouse whipworm</name>
    <dbReference type="NCBI Taxonomy" id="70415"/>
    <lineage>
        <taxon>Eukaryota</taxon>
        <taxon>Metazoa</taxon>
        <taxon>Ecdysozoa</taxon>
        <taxon>Nematoda</taxon>
        <taxon>Enoplea</taxon>
        <taxon>Dorylaimia</taxon>
        <taxon>Trichinellida</taxon>
        <taxon>Trichuridae</taxon>
        <taxon>Trichuris</taxon>
    </lineage>
</organism>
<dbReference type="GO" id="GO:0006402">
    <property type="term" value="P:mRNA catabolic process"/>
    <property type="evidence" value="ECO:0007669"/>
    <property type="project" value="InterPro"/>
</dbReference>